<protein>
    <submittedName>
        <fullName evidence="3">Integrase core domain protein</fullName>
    </submittedName>
</protein>
<feature type="domain" description="Integrase catalytic" evidence="2">
    <location>
        <begin position="54"/>
        <end position="242"/>
    </location>
</feature>
<dbReference type="SUPFAM" id="SSF53098">
    <property type="entry name" value="Ribonuclease H-like"/>
    <property type="match status" value="1"/>
</dbReference>
<sequence length="469" mass="53354">MLRHAPRLKAITLLCKLQEAHLGLFPDSMRRTLERRVSQWRALEGPCKEIFFPQQHLPGVEGLSDFTDMRDLRVMIAGAPVDHRLYHFVLAFSHWEYAYVVEDGESFEALSTGLLNALWQAGGCPHEHRTDSLSAAFKNLQTEEDFTARYDTLLVHYGMAGTHNNVDVAHENGSAESSHRHLKEAIDQALMLRGHRDFGDRAGYEAFVREVVMRRNPRNAAAFNAEREHLQDLPAHRTTDFIEDEARVTRCGTFTVRGILYSVPSRLISHRLKVRVYADHLDCYLSGALVHSTARGSHAANSRRRKLDYRHFIEALKRKPRAFKGLAFRDDLFPREAYRRTWKRLEAHLAQREACKAMVGLLELAANHGVEAVLAERLETLLAAGERPTSVQRESSPRAVTARNSPRCPPASRKCNLTNPQTKRCAVYSRRRSMWCWTTSGANRRAPASLCADGVDRGRSDFYLCLRST</sequence>
<name>A0AAW3ET93_BURGA</name>
<dbReference type="KEGG" id="bgo:BM43_97"/>
<gene>
    <name evidence="3" type="ORF">DM48_7232</name>
</gene>
<comment type="caution">
    <text evidence="3">The sequence shown here is derived from an EMBL/GenBank/DDBJ whole genome shotgun (WGS) entry which is preliminary data.</text>
</comment>
<evidence type="ECO:0000313" key="4">
    <source>
        <dbReference type="Proteomes" id="UP000029590"/>
    </source>
</evidence>
<dbReference type="PANTHER" id="PTHR35004">
    <property type="entry name" value="TRANSPOSASE RV3428C-RELATED"/>
    <property type="match status" value="1"/>
</dbReference>
<dbReference type="PROSITE" id="PS50994">
    <property type="entry name" value="INTEGRASE"/>
    <property type="match status" value="1"/>
</dbReference>
<accession>A0AAW3ET93</accession>
<dbReference type="Pfam" id="PF22483">
    <property type="entry name" value="Mu-transpos_C_2"/>
    <property type="match status" value="1"/>
</dbReference>
<dbReference type="AlphaFoldDB" id="A0AAW3ET93"/>
<organism evidence="3 4">
    <name type="scientific">Burkholderia gladioli</name>
    <name type="common">Pseudomonas marginata</name>
    <name type="synonym">Phytomonas marginata</name>
    <dbReference type="NCBI Taxonomy" id="28095"/>
    <lineage>
        <taxon>Bacteria</taxon>
        <taxon>Pseudomonadati</taxon>
        <taxon>Pseudomonadota</taxon>
        <taxon>Betaproteobacteria</taxon>
        <taxon>Burkholderiales</taxon>
        <taxon>Burkholderiaceae</taxon>
        <taxon>Burkholderia</taxon>
    </lineage>
</organism>
<evidence type="ECO:0000313" key="3">
    <source>
        <dbReference type="EMBL" id="KGC11225.1"/>
    </source>
</evidence>
<dbReference type="Proteomes" id="UP000029590">
    <property type="component" value="Unassembled WGS sequence"/>
</dbReference>
<proteinExistence type="predicted"/>
<dbReference type="InterPro" id="IPR054353">
    <property type="entry name" value="IstA-like_C"/>
</dbReference>
<feature type="region of interest" description="Disordered" evidence="1">
    <location>
        <begin position="386"/>
        <end position="413"/>
    </location>
</feature>
<evidence type="ECO:0000256" key="1">
    <source>
        <dbReference type="SAM" id="MobiDB-lite"/>
    </source>
</evidence>
<dbReference type="PANTHER" id="PTHR35004:SF7">
    <property type="entry name" value="INTEGRASE PROTEIN"/>
    <property type="match status" value="1"/>
</dbReference>
<dbReference type="EMBL" id="JPGG01000017">
    <property type="protein sequence ID" value="KGC11225.1"/>
    <property type="molecule type" value="Genomic_DNA"/>
</dbReference>
<dbReference type="InterPro" id="IPR001584">
    <property type="entry name" value="Integrase_cat-core"/>
</dbReference>
<dbReference type="GO" id="GO:0015074">
    <property type="term" value="P:DNA integration"/>
    <property type="evidence" value="ECO:0007669"/>
    <property type="project" value="InterPro"/>
</dbReference>
<evidence type="ECO:0000259" key="2">
    <source>
        <dbReference type="PROSITE" id="PS50994"/>
    </source>
</evidence>
<reference evidence="3 4" key="1">
    <citation type="submission" date="2014-04" db="EMBL/GenBank/DDBJ databases">
        <authorList>
            <person name="Bishop-Lilly K.A."/>
            <person name="Broomall S.M."/>
            <person name="Chain P.S."/>
            <person name="Chertkov O."/>
            <person name="Coyne S.R."/>
            <person name="Daligault H.E."/>
            <person name="Davenport K.W."/>
            <person name="Erkkila T."/>
            <person name="Frey K.G."/>
            <person name="Gibbons H.S."/>
            <person name="Gu W."/>
            <person name="Jaissle J."/>
            <person name="Johnson S.L."/>
            <person name="Koroleva G.I."/>
            <person name="Ladner J.T."/>
            <person name="Lo C.-C."/>
            <person name="Minogue T.D."/>
            <person name="Munk C."/>
            <person name="Palacios G.F."/>
            <person name="Redden C.L."/>
            <person name="Rosenzweig C.N."/>
            <person name="Scholz M.B."/>
            <person name="Teshima H."/>
            <person name="Xu Y."/>
        </authorList>
    </citation>
    <scope>NUCLEOTIDE SEQUENCE [LARGE SCALE GENOMIC DNA]</scope>
    <source>
        <strain evidence="4">gladioli</strain>
    </source>
</reference>
<dbReference type="InterPro" id="IPR012337">
    <property type="entry name" value="RNaseH-like_sf"/>
</dbReference>